<reference evidence="8" key="2">
    <citation type="submission" date="2021-04" db="EMBL/GenBank/DDBJ databases">
        <authorList>
            <person name="Podell S."/>
        </authorList>
    </citation>
    <scope>NUCLEOTIDE SEQUENCE</scope>
    <source>
        <strain evidence="8">Hildebrandi</strain>
    </source>
</reference>
<organism evidence="8 9">
    <name type="scientific">Nitzschia inconspicua</name>
    <dbReference type="NCBI Taxonomy" id="303405"/>
    <lineage>
        <taxon>Eukaryota</taxon>
        <taxon>Sar</taxon>
        <taxon>Stramenopiles</taxon>
        <taxon>Ochrophyta</taxon>
        <taxon>Bacillariophyta</taxon>
        <taxon>Bacillariophyceae</taxon>
        <taxon>Bacillariophycidae</taxon>
        <taxon>Bacillariales</taxon>
        <taxon>Bacillariaceae</taxon>
        <taxon>Nitzschia</taxon>
    </lineage>
</organism>
<keyword evidence="4 8" id="KW-0418">Kinase</keyword>
<evidence type="ECO:0000256" key="1">
    <source>
        <dbReference type="ARBA" id="ARBA00000085"/>
    </source>
</evidence>
<feature type="compositionally biased region" description="Basic residues" evidence="6">
    <location>
        <begin position="710"/>
        <end position="729"/>
    </location>
</feature>
<proteinExistence type="predicted"/>
<dbReference type="InterPro" id="IPR003594">
    <property type="entry name" value="HATPase_dom"/>
</dbReference>
<feature type="compositionally biased region" description="Low complexity" evidence="6">
    <location>
        <begin position="613"/>
        <end position="626"/>
    </location>
</feature>
<dbReference type="EMBL" id="JAGRRH010000022">
    <property type="protein sequence ID" value="KAG7345782.1"/>
    <property type="molecule type" value="Genomic_DNA"/>
</dbReference>
<dbReference type="SMART" id="SM00448">
    <property type="entry name" value="REC"/>
    <property type="match status" value="1"/>
</dbReference>
<dbReference type="CDD" id="cd17546">
    <property type="entry name" value="REC_hyHK_CKI1_RcsC-like"/>
    <property type="match status" value="1"/>
</dbReference>
<protein>
    <recommendedName>
        <fullName evidence="2">histidine kinase</fullName>
        <ecNumber evidence="2">2.7.13.3</ecNumber>
    </recommendedName>
</protein>
<dbReference type="GO" id="GO:0000160">
    <property type="term" value="P:phosphorelay signal transduction system"/>
    <property type="evidence" value="ECO:0007669"/>
    <property type="project" value="InterPro"/>
</dbReference>
<dbReference type="EC" id="2.7.13.3" evidence="2"/>
<evidence type="ECO:0000313" key="9">
    <source>
        <dbReference type="Proteomes" id="UP000693970"/>
    </source>
</evidence>
<dbReference type="PROSITE" id="PS50110">
    <property type="entry name" value="RESPONSE_REGULATORY"/>
    <property type="match status" value="1"/>
</dbReference>
<dbReference type="Proteomes" id="UP000693970">
    <property type="component" value="Unassembled WGS sequence"/>
</dbReference>
<gene>
    <name evidence="8" type="ORF">IV203_033313</name>
</gene>
<keyword evidence="3" id="KW-0808">Transferase</keyword>
<sequence length="1006" mass="112102">MRCPLSLWWNMRVSKFFFESLPRSFRVFPSVSFSSRDPSDFAILNCIQQPIWIFDVVRRSMFWANPAALELWNAPTLESLLQRSFKDMSESTKLRLDAHMEALLRNRSVTERWTFYPQNQKAVVVDCTFSGITVEEGRLVMLVQGQRQQVEQSSQQQEALRAMEMIRHLPLGVCWMDLQGNILDQNPDSMAVFGKEATSSNVTTESSTSSFVNRFADPQIGHSVLQQAIQGEEDDTVSIAAEQMNVLGQTQWSSIRIRKTRDPVTSNPVLLCTTNDITDIIQKKEKDIWNKQRRQHQQQQRQQSLDRDVAGYQNNIHCSNDDMSKLGLLGDMANAMRKPLQHVLNVVELLNKQRKQQLEITDDCISLLLQSATLLMTIIDNVAATVTPTKPIRKEVVDNGLDCNQKDIVEEDPAGATAASTTTALETTEAKQQQRHLLRVPTSNTTTHFAPIDIPQVVGRAVQDVHPQAQAKGLLLRIHSYSKSIRQNGTYQLLSGDVTKLHLVLKELLSNAIQHTSNPGTVVVSIKRVSQSHRNNGDTRWKEDEDRHNETTTKHPSPPRNYTYSHIRFEIQDTGMDLDQQEQCLKLFQNDESDNIATNDLLTLPLLPPAEESTVANTSNTNTSVEDVTTVNNESDETKQSDSIPTNNEDEDRDNYRQKENLSPSGLKRCKTLVDALGGTIGVMSQPGEGSLFWLEVPFVKRNIRSSSCSRRRRSRSASRCLRRRKRRNPYPTDGTGPASDSNDNNLGVVTSMPLETVLDVEGDGGLHILLVDDQDVSGSNVMKALLEDCGHTVTIVSSGDEMIASIVDGDYDVVLLETELGSFASVHSRFDAISATRHLRKNLGYSTETLPIVALTAAVPRPDYFELGLNDWLTKPVLVKDIQQAITNAICNLGCSIGGGASSMGSLPSNDESTICSSSSLYESFWEATQLGEDRTSPNRDNNNNNNNETLTRSTSNQSLAKCKGSVDTLPVMPKRRSLASIHSLPSDHIHQAAVNGTMMEETVS</sequence>
<dbReference type="PANTHER" id="PTHR43047">
    <property type="entry name" value="TWO-COMPONENT HISTIDINE PROTEIN KINASE"/>
    <property type="match status" value="1"/>
</dbReference>
<feature type="region of interest" description="Disordered" evidence="6">
    <location>
        <begin position="706"/>
        <end position="746"/>
    </location>
</feature>
<comment type="caution">
    <text evidence="8">The sequence shown here is derived from an EMBL/GenBank/DDBJ whole genome shotgun (WGS) entry which is preliminary data.</text>
</comment>
<feature type="domain" description="Response regulatory" evidence="7">
    <location>
        <begin position="768"/>
        <end position="891"/>
    </location>
</feature>
<dbReference type="OrthoDB" id="60033at2759"/>
<feature type="compositionally biased region" description="Low complexity" evidence="6">
    <location>
        <begin position="940"/>
        <end position="958"/>
    </location>
</feature>
<keyword evidence="9" id="KW-1185">Reference proteome</keyword>
<evidence type="ECO:0000256" key="5">
    <source>
        <dbReference type="PROSITE-ProRule" id="PRU00169"/>
    </source>
</evidence>
<evidence type="ECO:0000256" key="4">
    <source>
        <dbReference type="ARBA" id="ARBA00022777"/>
    </source>
</evidence>
<reference evidence="8" key="1">
    <citation type="journal article" date="2021" name="Sci. Rep.">
        <title>Diploid genomic architecture of Nitzschia inconspicua, an elite biomass production diatom.</title>
        <authorList>
            <person name="Oliver A."/>
            <person name="Podell S."/>
            <person name="Pinowska A."/>
            <person name="Traller J.C."/>
            <person name="Smith S.R."/>
            <person name="McClure R."/>
            <person name="Beliaev A."/>
            <person name="Bohutskyi P."/>
            <person name="Hill E.A."/>
            <person name="Rabines A."/>
            <person name="Zheng H."/>
            <person name="Allen L.Z."/>
            <person name="Kuo A."/>
            <person name="Grigoriev I.V."/>
            <person name="Allen A.E."/>
            <person name="Hazlebeck D."/>
            <person name="Allen E.E."/>
        </authorList>
    </citation>
    <scope>NUCLEOTIDE SEQUENCE</scope>
    <source>
        <strain evidence="8">Hildebrandi</strain>
    </source>
</reference>
<comment type="caution">
    <text evidence="5">Lacks conserved residue(s) required for the propagation of feature annotation.</text>
</comment>
<comment type="catalytic activity">
    <reaction evidence="1">
        <text>ATP + protein L-histidine = ADP + protein N-phospho-L-histidine.</text>
        <dbReference type="EC" id="2.7.13.3"/>
    </reaction>
</comment>
<dbReference type="InterPro" id="IPR001789">
    <property type="entry name" value="Sig_transdc_resp-reg_receiver"/>
</dbReference>
<name>A0A9K3KL94_9STRA</name>
<feature type="region of interest" description="Disordered" evidence="6">
    <location>
        <begin position="613"/>
        <end position="664"/>
    </location>
</feature>
<evidence type="ECO:0000256" key="2">
    <source>
        <dbReference type="ARBA" id="ARBA00012438"/>
    </source>
</evidence>
<feature type="compositionally biased region" description="Basic and acidic residues" evidence="6">
    <location>
        <begin position="535"/>
        <end position="553"/>
    </location>
</feature>
<feature type="region of interest" description="Disordered" evidence="6">
    <location>
        <begin position="932"/>
        <end position="959"/>
    </location>
</feature>
<dbReference type="GO" id="GO:0004673">
    <property type="term" value="F:protein histidine kinase activity"/>
    <property type="evidence" value="ECO:0007669"/>
    <property type="project" value="UniProtKB-EC"/>
</dbReference>
<feature type="region of interest" description="Disordered" evidence="6">
    <location>
        <begin position="530"/>
        <end position="562"/>
    </location>
</feature>
<dbReference type="SMART" id="SM00387">
    <property type="entry name" value="HATPase_c"/>
    <property type="match status" value="1"/>
</dbReference>
<dbReference type="AlphaFoldDB" id="A0A9K3KL94"/>
<evidence type="ECO:0000256" key="3">
    <source>
        <dbReference type="ARBA" id="ARBA00022679"/>
    </source>
</evidence>
<evidence type="ECO:0000313" key="8">
    <source>
        <dbReference type="EMBL" id="KAG7345782.1"/>
    </source>
</evidence>
<accession>A0A9K3KL94</accession>
<evidence type="ECO:0000256" key="6">
    <source>
        <dbReference type="SAM" id="MobiDB-lite"/>
    </source>
</evidence>
<evidence type="ECO:0000259" key="7">
    <source>
        <dbReference type="PROSITE" id="PS50110"/>
    </source>
</evidence>